<dbReference type="InterPro" id="IPR038380">
    <property type="entry name" value="Ribosomal_bS21_sf"/>
</dbReference>
<name>V9LA09_CALMI</name>
<dbReference type="GO" id="GO:0006412">
    <property type="term" value="P:translation"/>
    <property type="evidence" value="ECO:0007669"/>
    <property type="project" value="InterPro"/>
</dbReference>
<dbReference type="Gene3D" id="1.20.5.1150">
    <property type="entry name" value="Ribosomal protein S8"/>
    <property type="match status" value="1"/>
</dbReference>
<dbReference type="GO" id="GO:0003735">
    <property type="term" value="F:structural constituent of ribosome"/>
    <property type="evidence" value="ECO:0007669"/>
    <property type="project" value="InterPro"/>
</dbReference>
<reference evidence="4" key="1">
    <citation type="journal article" date="2014" name="Nature">
        <title>Elephant shark genome provides unique insights into gnathostome evolution.</title>
        <authorList>
            <consortium name="International Elephant Shark Genome Sequencing Consortium"/>
            <person name="Venkatesh B."/>
            <person name="Lee A.P."/>
            <person name="Ravi V."/>
            <person name="Maurya A.K."/>
            <person name="Lian M.M."/>
            <person name="Swann J.B."/>
            <person name="Ohta Y."/>
            <person name="Flajnik M.F."/>
            <person name="Sutoh Y."/>
            <person name="Kasahara M."/>
            <person name="Hoon S."/>
            <person name="Gangu V."/>
            <person name="Roy S.W."/>
            <person name="Irimia M."/>
            <person name="Korzh V."/>
            <person name="Kondrychyn I."/>
            <person name="Lim Z.W."/>
            <person name="Tay B.H."/>
            <person name="Tohari S."/>
            <person name="Kong K.W."/>
            <person name="Ho S."/>
            <person name="Lorente-Galdos B."/>
            <person name="Quilez J."/>
            <person name="Marques-Bonet T."/>
            <person name="Raney B.J."/>
            <person name="Ingham P.W."/>
            <person name="Tay A."/>
            <person name="Hillier L.W."/>
            <person name="Minx P."/>
            <person name="Boehm T."/>
            <person name="Wilson R.K."/>
            <person name="Brenner S."/>
            <person name="Warren W.C."/>
        </authorList>
    </citation>
    <scope>NUCLEOTIDE SEQUENCE</scope>
    <source>
        <tissue evidence="4">Heart</tissue>
    </source>
</reference>
<dbReference type="Pfam" id="PF01165">
    <property type="entry name" value="Ribosomal_S21"/>
    <property type="match status" value="1"/>
</dbReference>
<protein>
    <submittedName>
        <fullName evidence="4">28S ribosomal protein S21, mitochondrial-like protein</fullName>
    </submittedName>
</protein>
<dbReference type="GO" id="GO:1990904">
    <property type="term" value="C:ribonucleoprotein complex"/>
    <property type="evidence" value="ECO:0007669"/>
    <property type="project" value="UniProtKB-KW"/>
</dbReference>
<sequence length="90" mass="10596">MAAHARFVARTVMVPGAGNAGLEQALRCLNRILGQDGIIEEARRRRYYEKPCRKRIRESYENCRRIYNTEMSRKLTFLLRKNRPDPWLGS</sequence>
<organism evidence="4">
    <name type="scientific">Callorhinchus milii</name>
    <name type="common">Ghost shark</name>
    <dbReference type="NCBI Taxonomy" id="7868"/>
    <lineage>
        <taxon>Eukaryota</taxon>
        <taxon>Metazoa</taxon>
        <taxon>Chordata</taxon>
        <taxon>Craniata</taxon>
        <taxon>Vertebrata</taxon>
        <taxon>Chondrichthyes</taxon>
        <taxon>Holocephali</taxon>
        <taxon>Chimaeriformes</taxon>
        <taxon>Callorhinchidae</taxon>
        <taxon>Callorhinchus</taxon>
    </lineage>
</organism>
<dbReference type="EMBL" id="JW876695">
    <property type="protein sequence ID" value="AFP09212.1"/>
    <property type="molecule type" value="mRNA"/>
</dbReference>
<dbReference type="NCBIfam" id="TIGR00030">
    <property type="entry name" value="S21p"/>
    <property type="match status" value="1"/>
</dbReference>
<keyword evidence="3" id="KW-0687">Ribonucleoprotein</keyword>
<evidence type="ECO:0000313" key="4">
    <source>
        <dbReference type="EMBL" id="AFP09212.1"/>
    </source>
</evidence>
<dbReference type="InterPro" id="IPR001911">
    <property type="entry name" value="Ribosomal_bS21"/>
</dbReference>
<evidence type="ECO:0000256" key="3">
    <source>
        <dbReference type="ARBA" id="ARBA00023274"/>
    </source>
</evidence>
<proteinExistence type="evidence at transcript level"/>
<dbReference type="AlphaFoldDB" id="V9LA09"/>
<evidence type="ECO:0000256" key="2">
    <source>
        <dbReference type="ARBA" id="ARBA00022980"/>
    </source>
</evidence>
<evidence type="ECO:0000256" key="1">
    <source>
        <dbReference type="ARBA" id="ARBA00006640"/>
    </source>
</evidence>
<keyword evidence="2 4" id="KW-0689">Ribosomal protein</keyword>
<dbReference type="PANTHER" id="PTHR21109:SF0">
    <property type="entry name" value="SMALL RIBOSOMAL SUBUNIT PROTEIN BS21M"/>
    <property type="match status" value="1"/>
</dbReference>
<dbReference type="PANTHER" id="PTHR21109">
    <property type="entry name" value="MITOCHONDRIAL 28S RIBOSOMAL PROTEIN S21"/>
    <property type="match status" value="1"/>
</dbReference>
<accession>V9LA09</accession>
<comment type="similarity">
    <text evidence="1">Belongs to the bacterial ribosomal protein bS21 family.</text>
</comment>
<dbReference type="GO" id="GO:0005840">
    <property type="term" value="C:ribosome"/>
    <property type="evidence" value="ECO:0007669"/>
    <property type="project" value="UniProtKB-KW"/>
</dbReference>